<evidence type="ECO:0000313" key="2">
    <source>
        <dbReference type="Proteomes" id="UP001642484"/>
    </source>
</evidence>
<reference evidence="1 2" key="1">
    <citation type="submission" date="2024-02" db="EMBL/GenBank/DDBJ databases">
        <authorList>
            <person name="Chen Y."/>
            <person name="Shah S."/>
            <person name="Dougan E. K."/>
            <person name="Thang M."/>
            <person name="Chan C."/>
        </authorList>
    </citation>
    <scope>NUCLEOTIDE SEQUENCE [LARGE SCALE GENOMIC DNA]</scope>
</reference>
<protein>
    <recommendedName>
        <fullName evidence="3">Nucleotide-diphospho-sugar transferase domain-containing protein</fullName>
    </recommendedName>
</protein>
<organism evidence="1 2">
    <name type="scientific">Durusdinium trenchii</name>
    <dbReference type="NCBI Taxonomy" id="1381693"/>
    <lineage>
        <taxon>Eukaryota</taxon>
        <taxon>Sar</taxon>
        <taxon>Alveolata</taxon>
        <taxon>Dinophyceae</taxon>
        <taxon>Suessiales</taxon>
        <taxon>Symbiodiniaceae</taxon>
        <taxon>Durusdinium</taxon>
    </lineage>
</organism>
<name>A0ABP0KU26_9DINO</name>
<dbReference type="Proteomes" id="UP001642484">
    <property type="component" value="Unassembled WGS sequence"/>
</dbReference>
<gene>
    <name evidence="1" type="ORF">CCMP2556_LOCUS17870</name>
</gene>
<keyword evidence="2" id="KW-1185">Reference proteome</keyword>
<accession>A0ABP0KU26</accession>
<dbReference type="EMBL" id="CAXAMN010010001">
    <property type="protein sequence ID" value="CAK9030417.1"/>
    <property type="molecule type" value="Genomic_DNA"/>
</dbReference>
<evidence type="ECO:0000313" key="1">
    <source>
        <dbReference type="EMBL" id="CAK9030417.1"/>
    </source>
</evidence>
<evidence type="ECO:0008006" key="3">
    <source>
        <dbReference type="Google" id="ProtNLM"/>
    </source>
</evidence>
<comment type="caution">
    <text evidence="1">The sequence shown here is derived from an EMBL/GenBank/DDBJ whole genome shotgun (WGS) entry which is preliminary data.</text>
</comment>
<proteinExistence type="predicted"/>
<sequence length="304" mass="34391">MLTQIELLPQMEFQRYLKLIHPGITALQSDNPSASTTSRITAAVDVVSSGTVFTNAKAEVDGTQAQTGARDAADKAVKDTKLESLTMRLQRHSGLATSLDIVFSDSDNVFKSDPFLPSLTLGNMIRSGKYEYIYGRKIEPGNQKIQNFNPDAYHQEPIKANTGFYYVAGGRKQKIVQQVFDKGVKWCNDRPHMDDQENFWDALVDTRRKKKFQQDYLACFRHCNSSACDGVEESQVFNYCDMSPWEYVLGCFTPASVLEEPRMVSYHATHVVGWQSKRKKLQMVNLWAYCNETEVSESPVKGPK</sequence>